<proteinExistence type="predicted"/>
<accession>A0A0B0HBY5</accession>
<comment type="caution">
    <text evidence="1">The sequence shown here is derived from an EMBL/GenBank/DDBJ whole genome shotgun (WGS) entry which is preliminary data.</text>
</comment>
<organism evidence="1 2">
    <name type="scientific">Solemya velum gill symbiont</name>
    <dbReference type="NCBI Taxonomy" id="2340"/>
    <lineage>
        <taxon>Bacteria</taxon>
        <taxon>Pseudomonadati</taxon>
        <taxon>Pseudomonadota</taxon>
        <taxon>Gammaproteobacteria</taxon>
        <taxon>sulfur-oxidizing symbionts</taxon>
    </lineage>
</organism>
<gene>
    <name evidence="1" type="ORF">JV46_04300</name>
</gene>
<dbReference type="AlphaFoldDB" id="A0A0B0HBY5"/>
<dbReference type="Proteomes" id="UP000030856">
    <property type="component" value="Unassembled WGS sequence"/>
</dbReference>
<evidence type="ECO:0000313" key="2">
    <source>
        <dbReference type="Proteomes" id="UP000030856"/>
    </source>
</evidence>
<dbReference type="OrthoDB" id="5772093at2"/>
<evidence type="ECO:0000313" key="1">
    <source>
        <dbReference type="EMBL" id="KHF24936.1"/>
    </source>
</evidence>
<sequence>MHTAVEIVVESLCQNGCKAVWGYIAELEAGRTLPDTESLNDVQRRQVLIELKEIMAVYGETSCTLDDAIATVEAKYSTGS</sequence>
<dbReference type="STRING" id="2340.JV46_04300"/>
<name>A0A0B0HBY5_SOVGS</name>
<protein>
    <submittedName>
        <fullName evidence="1">Uncharacterized protein</fullName>
    </submittedName>
</protein>
<dbReference type="GeneID" id="86992178"/>
<reference evidence="1 2" key="1">
    <citation type="journal article" date="2014" name="BMC Genomics">
        <title>The genome of the intracellular bacterium of the coastal bivalve, Solemya velum: a blueprint for thriving in and out of symbiosis.</title>
        <authorList>
            <person name="Dmytrenko O."/>
            <person name="Russell S.L."/>
            <person name="Loo W.T."/>
            <person name="Fontanez K.M."/>
            <person name="Liao L."/>
            <person name="Roeselers G."/>
            <person name="Sharma R."/>
            <person name="Stewart F.J."/>
            <person name="Newton I.L."/>
            <person name="Woyke T."/>
            <person name="Wu D."/>
            <person name="Lang J.M."/>
            <person name="Eisen J.A."/>
            <person name="Cavanaugh C.M."/>
        </authorList>
    </citation>
    <scope>NUCLEOTIDE SEQUENCE [LARGE SCALE GENOMIC DNA]</scope>
    <source>
        <strain evidence="1 2">WH</strain>
    </source>
</reference>
<dbReference type="RefSeq" id="WP_052132170.1">
    <property type="nucleotide sequence ID" value="NZ_JRAA01000002.1"/>
</dbReference>
<dbReference type="EMBL" id="JRAA01000002">
    <property type="protein sequence ID" value="KHF24936.1"/>
    <property type="molecule type" value="Genomic_DNA"/>
</dbReference>
<keyword evidence="2" id="KW-1185">Reference proteome</keyword>